<evidence type="ECO:0000256" key="3">
    <source>
        <dbReference type="PIRSR" id="PIRSR601461-1"/>
    </source>
</evidence>
<dbReference type="PROSITE" id="PS00141">
    <property type="entry name" value="ASP_PROTEASE"/>
    <property type="match status" value="2"/>
</dbReference>
<reference evidence="7 8" key="1">
    <citation type="journal article" date="2018" name="Sci. Rep.">
        <title>Genome sequence of the cauliflower mushroom Sparassis crispa (Hanabiratake) and its association with beneficial usage.</title>
        <authorList>
            <person name="Kiyama R."/>
            <person name="Furutani Y."/>
            <person name="Kawaguchi K."/>
            <person name="Nakanishi T."/>
        </authorList>
    </citation>
    <scope>NUCLEOTIDE SEQUENCE [LARGE SCALE GENOMIC DNA]</scope>
</reference>
<name>A0A401GSZ3_9APHY</name>
<feature type="region of interest" description="Disordered" evidence="5">
    <location>
        <begin position="38"/>
        <end position="92"/>
    </location>
</feature>
<dbReference type="InterPro" id="IPR001969">
    <property type="entry name" value="Aspartic_peptidase_AS"/>
</dbReference>
<dbReference type="PANTHER" id="PTHR47966:SF51">
    <property type="entry name" value="BETA-SITE APP-CLEAVING ENZYME, ISOFORM A-RELATED"/>
    <property type="match status" value="1"/>
</dbReference>
<keyword evidence="8" id="KW-1185">Reference proteome</keyword>
<organism evidence="7 8">
    <name type="scientific">Sparassis crispa</name>
    <dbReference type="NCBI Taxonomy" id="139825"/>
    <lineage>
        <taxon>Eukaryota</taxon>
        <taxon>Fungi</taxon>
        <taxon>Dikarya</taxon>
        <taxon>Basidiomycota</taxon>
        <taxon>Agaricomycotina</taxon>
        <taxon>Agaricomycetes</taxon>
        <taxon>Polyporales</taxon>
        <taxon>Sparassidaceae</taxon>
        <taxon>Sparassis</taxon>
    </lineage>
</organism>
<dbReference type="InterPro" id="IPR001461">
    <property type="entry name" value="Aspartic_peptidase_A1"/>
</dbReference>
<dbReference type="InParanoid" id="A0A401GSZ3"/>
<dbReference type="GO" id="GO:0004190">
    <property type="term" value="F:aspartic-type endopeptidase activity"/>
    <property type="evidence" value="ECO:0007669"/>
    <property type="project" value="UniProtKB-KW"/>
</dbReference>
<dbReference type="PANTHER" id="PTHR47966">
    <property type="entry name" value="BETA-SITE APP-CLEAVING ENZYME, ISOFORM A-RELATED"/>
    <property type="match status" value="1"/>
</dbReference>
<dbReference type="PROSITE" id="PS51767">
    <property type="entry name" value="PEPTIDASE_A1"/>
    <property type="match status" value="1"/>
</dbReference>
<protein>
    <submittedName>
        <fullName evidence="7">Polyporopepsin</fullName>
    </submittedName>
</protein>
<dbReference type="OrthoDB" id="660550at2759"/>
<evidence type="ECO:0000256" key="2">
    <source>
        <dbReference type="ARBA" id="ARBA00022750"/>
    </source>
</evidence>
<feature type="active site" evidence="3">
    <location>
        <position position="122"/>
    </location>
</feature>
<dbReference type="CDD" id="cd05471">
    <property type="entry name" value="pepsin_like"/>
    <property type="match status" value="1"/>
</dbReference>
<feature type="compositionally biased region" description="Basic residues" evidence="5">
    <location>
        <begin position="49"/>
        <end position="61"/>
    </location>
</feature>
<dbReference type="InterPro" id="IPR033121">
    <property type="entry name" value="PEPTIDASE_A1"/>
</dbReference>
<dbReference type="EMBL" id="BFAD01000007">
    <property type="protein sequence ID" value="GBE85303.1"/>
    <property type="molecule type" value="Genomic_DNA"/>
</dbReference>
<proteinExistence type="inferred from homology"/>
<feature type="compositionally biased region" description="Gly residues" evidence="5">
    <location>
        <begin position="72"/>
        <end position="81"/>
    </location>
</feature>
<dbReference type="GeneID" id="38782220"/>
<dbReference type="AlphaFoldDB" id="A0A401GSZ3"/>
<keyword evidence="4" id="KW-0378">Hydrolase</keyword>
<evidence type="ECO:0000313" key="8">
    <source>
        <dbReference type="Proteomes" id="UP000287166"/>
    </source>
</evidence>
<dbReference type="Pfam" id="PF00026">
    <property type="entry name" value="Asp"/>
    <property type="match status" value="1"/>
</dbReference>
<comment type="similarity">
    <text evidence="1 4">Belongs to the peptidase A1 family.</text>
</comment>
<evidence type="ECO:0000313" key="7">
    <source>
        <dbReference type="EMBL" id="GBE85303.1"/>
    </source>
</evidence>
<dbReference type="RefSeq" id="XP_027616216.1">
    <property type="nucleotide sequence ID" value="XM_027760415.1"/>
</dbReference>
<evidence type="ECO:0000256" key="5">
    <source>
        <dbReference type="SAM" id="MobiDB-lite"/>
    </source>
</evidence>
<dbReference type="PRINTS" id="PR00792">
    <property type="entry name" value="PEPSIN"/>
</dbReference>
<evidence type="ECO:0000256" key="1">
    <source>
        <dbReference type="ARBA" id="ARBA00007447"/>
    </source>
</evidence>
<accession>A0A401GSZ3</accession>
<gene>
    <name evidence="7" type="ORF">SCP_0704900</name>
</gene>
<dbReference type="GO" id="GO:0006508">
    <property type="term" value="P:proteolysis"/>
    <property type="evidence" value="ECO:0007669"/>
    <property type="project" value="UniProtKB-KW"/>
</dbReference>
<feature type="active site" evidence="3">
    <location>
        <position position="302"/>
    </location>
</feature>
<dbReference type="STRING" id="139825.A0A401GSZ3"/>
<dbReference type="InterPro" id="IPR021109">
    <property type="entry name" value="Peptidase_aspartic_dom_sf"/>
</dbReference>
<keyword evidence="2 4" id="KW-0064">Aspartyl protease</keyword>
<evidence type="ECO:0000256" key="4">
    <source>
        <dbReference type="RuleBase" id="RU000454"/>
    </source>
</evidence>
<comment type="caution">
    <text evidence="7">The sequence shown here is derived from an EMBL/GenBank/DDBJ whole genome shotgun (WGS) entry which is preliminary data.</text>
</comment>
<keyword evidence="4" id="KW-0645">Protease</keyword>
<dbReference type="SUPFAM" id="SSF50630">
    <property type="entry name" value="Acid proteases"/>
    <property type="match status" value="1"/>
</dbReference>
<dbReference type="Proteomes" id="UP000287166">
    <property type="component" value="Unassembled WGS sequence"/>
</dbReference>
<dbReference type="Gene3D" id="2.40.70.10">
    <property type="entry name" value="Acid Proteases"/>
    <property type="match status" value="2"/>
</dbReference>
<sequence length="430" mass="44261">MSNVLIRTLPFSSRFTIGSGKELVARDYDRAQKLLQGLHPHGPAAAHEARRRRDHHHHHKHQEGAVHEAPGSSGGGSGAGSTTGSTTNSGSGAGVDVTDASVNYNASVGVGSPATTYTLLIDTGSSNTWVGAGQKYVQTSTSQSTGDSVSVSYGSGSFSGTEYVDTVTISPSLVIAQQSIGVASTAQGFSGVDGILGIGPVDLTSGTVSNTDTVPTVTDNLFAQGTITEDSIGISFEPTTSDGQSNGELTFGGSDSTRYTGTITYTPITTTSPASNYWGINQDVTYGQGGTTLLSGAPGIVDTGTTLLMLASDAFNAYQQATGATMDNTTGLLTITQEQYANLQSLFFTVGGTTFELTANAQIWPRSLNTTLGGNADQIYLVASSTGTASGSGLDFINGFAFLQRFYSVFDTGNSQVGLATTPYTDATTN</sequence>
<evidence type="ECO:0000259" key="6">
    <source>
        <dbReference type="PROSITE" id="PS51767"/>
    </source>
</evidence>
<feature type="domain" description="Peptidase A1" evidence="6">
    <location>
        <begin position="104"/>
        <end position="420"/>
    </location>
</feature>
<dbReference type="InterPro" id="IPR034164">
    <property type="entry name" value="Pepsin-like_dom"/>
</dbReference>